<dbReference type="PANTHER" id="PTHR11699">
    <property type="entry name" value="ALDEHYDE DEHYDROGENASE-RELATED"/>
    <property type="match status" value="1"/>
</dbReference>
<dbReference type="InterPro" id="IPR016163">
    <property type="entry name" value="Ald_DH_C"/>
</dbReference>
<dbReference type="PROSITE" id="PS00687">
    <property type="entry name" value="ALDEHYDE_DEHYDR_GLU"/>
    <property type="match status" value="1"/>
</dbReference>
<dbReference type="Pfam" id="PF00171">
    <property type="entry name" value="Aldedh"/>
    <property type="match status" value="1"/>
</dbReference>
<evidence type="ECO:0000313" key="7">
    <source>
        <dbReference type="Proteomes" id="UP001211065"/>
    </source>
</evidence>
<dbReference type="PROSITE" id="PS00070">
    <property type="entry name" value="ALDEHYDE_DEHYDR_CYS"/>
    <property type="match status" value="1"/>
</dbReference>
<dbReference type="GO" id="GO:0016620">
    <property type="term" value="F:oxidoreductase activity, acting on the aldehyde or oxo group of donors, NAD or NADP as acceptor"/>
    <property type="evidence" value="ECO:0007669"/>
    <property type="project" value="InterPro"/>
</dbReference>
<dbReference type="FunFam" id="3.40.309.10:FF:000009">
    <property type="entry name" value="Aldehyde dehydrogenase A"/>
    <property type="match status" value="1"/>
</dbReference>
<dbReference type="SUPFAM" id="SSF53720">
    <property type="entry name" value="ALDH-like"/>
    <property type="match status" value="1"/>
</dbReference>
<evidence type="ECO:0000256" key="3">
    <source>
        <dbReference type="PROSITE-ProRule" id="PRU10007"/>
    </source>
</evidence>
<dbReference type="InterPro" id="IPR029510">
    <property type="entry name" value="Ald_DH_CS_GLU"/>
</dbReference>
<feature type="domain" description="Aldehyde dehydrogenase" evidence="5">
    <location>
        <begin position="3"/>
        <end position="456"/>
    </location>
</feature>
<dbReference type="Proteomes" id="UP001211065">
    <property type="component" value="Unassembled WGS sequence"/>
</dbReference>
<comment type="caution">
    <text evidence="6">The sequence shown here is derived from an EMBL/GenBank/DDBJ whole genome shotgun (WGS) entry which is preliminary data.</text>
</comment>
<dbReference type="Gene3D" id="3.40.605.10">
    <property type="entry name" value="Aldehyde Dehydrogenase, Chain A, domain 1"/>
    <property type="match status" value="1"/>
</dbReference>
<dbReference type="CDD" id="cd07102">
    <property type="entry name" value="ALDH_EDX86601"/>
    <property type="match status" value="1"/>
</dbReference>
<dbReference type="InterPro" id="IPR016162">
    <property type="entry name" value="Ald_DH_N"/>
</dbReference>
<dbReference type="InterPro" id="IPR015590">
    <property type="entry name" value="Aldehyde_DH_dom"/>
</dbReference>
<evidence type="ECO:0000256" key="4">
    <source>
        <dbReference type="RuleBase" id="RU003345"/>
    </source>
</evidence>
<keyword evidence="7" id="KW-1185">Reference proteome</keyword>
<comment type="similarity">
    <text evidence="1 4">Belongs to the aldehyde dehydrogenase family.</text>
</comment>
<dbReference type="Gene3D" id="3.40.309.10">
    <property type="entry name" value="Aldehyde Dehydrogenase, Chain A, domain 2"/>
    <property type="match status" value="1"/>
</dbReference>
<dbReference type="InterPro" id="IPR016160">
    <property type="entry name" value="Ald_DH_CS_CYS"/>
</dbReference>
<gene>
    <name evidence="6" type="ORF">HK099_003524</name>
</gene>
<keyword evidence="2 4" id="KW-0560">Oxidoreductase</keyword>
<sequence length="463" mass="51853">MQTVEIISPVNGKIFTTKNYLKETEAENVIHAAHIAQQKWKNTAIDTRIEIVQKFINFFEEKSVEICEELTWLMGRPKKQNLNEINGFKDRANYLIEISKESLNNYLLPEKENFKRFIKREPLGVILVIAPWNYPYLCMVNSVVPAILAGNSIIVKQSPQTFPCAERFAEAFKTAGLPDNVYQFLHVNHDVADKVIKNLKIQFVQFTGSVRGGKEVLKSVGQRFIGTGFELGGKDPAYVREDADVDYAAENLIDGAFYNSGQSCCAVERVYVHEKVYDKFVSNCVELTKKNYKLGDPNNKETNLGPVINAAAAAAIRSHITDAVTKGATNLIEENLFPSNKVGTAYIAPAILVNVNHNMKVMMDETFGPVLPIQKVSSDEEAVRLMNDSEYGLTASIWTKDEKKAFEIGEKLETGTVFMNRCDCLDPGLAWSGVKNSGRGVSLSKYGFDAVTRPKSFHFRVKH</sequence>
<dbReference type="InterPro" id="IPR016161">
    <property type="entry name" value="Ald_DH/histidinol_DH"/>
</dbReference>
<evidence type="ECO:0000313" key="6">
    <source>
        <dbReference type="EMBL" id="KAJ3227071.1"/>
    </source>
</evidence>
<proteinExistence type="inferred from homology"/>
<dbReference type="AlphaFoldDB" id="A0AAD5UAB3"/>
<organism evidence="6 7">
    <name type="scientific">Clydaea vesicula</name>
    <dbReference type="NCBI Taxonomy" id="447962"/>
    <lineage>
        <taxon>Eukaryota</taxon>
        <taxon>Fungi</taxon>
        <taxon>Fungi incertae sedis</taxon>
        <taxon>Chytridiomycota</taxon>
        <taxon>Chytridiomycota incertae sedis</taxon>
        <taxon>Chytridiomycetes</taxon>
        <taxon>Lobulomycetales</taxon>
        <taxon>Lobulomycetaceae</taxon>
        <taxon>Clydaea</taxon>
    </lineage>
</organism>
<evidence type="ECO:0000256" key="2">
    <source>
        <dbReference type="ARBA" id="ARBA00023002"/>
    </source>
</evidence>
<protein>
    <recommendedName>
        <fullName evidence="5">Aldehyde dehydrogenase domain-containing protein</fullName>
    </recommendedName>
</protein>
<evidence type="ECO:0000259" key="5">
    <source>
        <dbReference type="Pfam" id="PF00171"/>
    </source>
</evidence>
<dbReference type="EMBL" id="JADGJW010000023">
    <property type="protein sequence ID" value="KAJ3227071.1"/>
    <property type="molecule type" value="Genomic_DNA"/>
</dbReference>
<name>A0AAD5UAB3_9FUNG</name>
<evidence type="ECO:0000256" key="1">
    <source>
        <dbReference type="ARBA" id="ARBA00009986"/>
    </source>
</evidence>
<accession>A0AAD5UAB3</accession>
<feature type="active site" evidence="3">
    <location>
        <position position="230"/>
    </location>
</feature>
<reference evidence="6" key="1">
    <citation type="submission" date="2020-05" db="EMBL/GenBank/DDBJ databases">
        <title>Phylogenomic resolution of chytrid fungi.</title>
        <authorList>
            <person name="Stajich J.E."/>
            <person name="Amses K."/>
            <person name="Simmons R."/>
            <person name="Seto K."/>
            <person name="Myers J."/>
            <person name="Bonds A."/>
            <person name="Quandt C.A."/>
            <person name="Barry K."/>
            <person name="Liu P."/>
            <person name="Grigoriev I."/>
            <person name="Longcore J.E."/>
            <person name="James T.Y."/>
        </authorList>
    </citation>
    <scope>NUCLEOTIDE SEQUENCE</scope>
    <source>
        <strain evidence="6">JEL0476</strain>
    </source>
</reference>